<dbReference type="AlphaFoldDB" id="A0A1I8G539"/>
<keyword evidence="7" id="KW-0675">Receptor</keyword>
<feature type="domain" description="G-protein coupled receptors family 1 profile" evidence="10">
    <location>
        <begin position="45"/>
        <end position="242"/>
    </location>
</feature>
<evidence type="ECO:0000313" key="12">
    <source>
        <dbReference type="WBParaSite" id="maker-uti_cns_0000811-snap-gene-0.3-mRNA-1"/>
    </source>
</evidence>
<evidence type="ECO:0000256" key="1">
    <source>
        <dbReference type="ARBA" id="ARBA00004651"/>
    </source>
</evidence>
<dbReference type="Pfam" id="PF00001">
    <property type="entry name" value="7tm_1"/>
    <property type="match status" value="1"/>
</dbReference>
<reference evidence="12" key="1">
    <citation type="submission" date="2016-11" db="UniProtKB">
        <authorList>
            <consortium name="WormBaseParasite"/>
        </authorList>
    </citation>
    <scope>IDENTIFICATION</scope>
</reference>
<organism evidence="11 12">
    <name type="scientific">Macrostomum lignano</name>
    <dbReference type="NCBI Taxonomy" id="282301"/>
    <lineage>
        <taxon>Eukaryota</taxon>
        <taxon>Metazoa</taxon>
        <taxon>Spiralia</taxon>
        <taxon>Lophotrochozoa</taxon>
        <taxon>Platyhelminthes</taxon>
        <taxon>Rhabditophora</taxon>
        <taxon>Macrostomorpha</taxon>
        <taxon>Macrostomida</taxon>
        <taxon>Macrostomidae</taxon>
        <taxon>Macrostomum</taxon>
    </lineage>
</organism>
<dbReference type="PANTHER" id="PTHR24228:SF75">
    <property type="entry name" value="G-PROTEIN COUPLED RECEPTORS FAMILY 1 PROFILE DOMAIN-CONTAINING PROTEIN"/>
    <property type="match status" value="1"/>
</dbReference>
<dbReference type="Proteomes" id="UP000095280">
    <property type="component" value="Unplaced"/>
</dbReference>
<keyword evidence="6 9" id="KW-0472">Membrane</keyword>
<dbReference type="CDD" id="cd00637">
    <property type="entry name" value="7tm_classA_rhodopsin-like"/>
    <property type="match status" value="1"/>
</dbReference>
<feature type="transmembrane region" description="Helical" evidence="9">
    <location>
        <begin position="191"/>
        <end position="212"/>
    </location>
</feature>
<evidence type="ECO:0000256" key="5">
    <source>
        <dbReference type="ARBA" id="ARBA00023040"/>
    </source>
</evidence>
<dbReference type="GO" id="GO:0004930">
    <property type="term" value="F:G protein-coupled receptor activity"/>
    <property type="evidence" value="ECO:0007669"/>
    <property type="project" value="UniProtKB-KW"/>
</dbReference>
<keyword evidence="5" id="KW-0297">G-protein coupled receptor</keyword>
<dbReference type="GO" id="GO:0005886">
    <property type="term" value="C:plasma membrane"/>
    <property type="evidence" value="ECO:0007669"/>
    <property type="project" value="UniProtKB-SubCell"/>
</dbReference>
<sequence length="242" mass="26536">MTANDTVTELETAFEHLPALIDSDPIVFYPYVSLTSLAMVIGFLGNIAIFITLLARPDVQKVGREFMANMCLADLCVTGLADPLCIVAAIKGEKYLTERPELCTLVASLCLTACFCAFFSLGCITASRTVFICHNRMYKSLFSRRKAIVQCCLCWVLSLTAEAGNFLGWGGHFYDRKSESCAWQRTASSSYTFFVGVGLISFPLTLMLAANIKVLVKVHSTKASPSRRRHVSSGQANASTKR</sequence>
<feature type="transmembrane region" description="Helical" evidence="9">
    <location>
        <begin position="147"/>
        <end position="171"/>
    </location>
</feature>
<evidence type="ECO:0000256" key="2">
    <source>
        <dbReference type="ARBA" id="ARBA00022475"/>
    </source>
</evidence>
<keyword evidence="3 9" id="KW-0812">Transmembrane</keyword>
<dbReference type="PROSITE" id="PS50262">
    <property type="entry name" value="G_PROTEIN_RECEP_F1_2"/>
    <property type="match status" value="1"/>
</dbReference>
<keyword evidence="8" id="KW-0807">Transducer</keyword>
<keyword evidence="4 9" id="KW-1133">Transmembrane helix</keyword>
<dbReference type="Gene3D" id="1.20.1070.10">
    <property type="entry name" value="Rhodopsin 7-helix transmembrane proteins"/>
    <property type="match status" value="1"/>
</dbReference>
<comment type="subcellular location">
    <subcellularLocation>
        <location evidence="1">Cell membrane</location>
        <topology evidence="1">Multi-pass membrane protein</topology>
    </subcellularLocation>
</comment>
<dbReference type="InterPro" id="IPR000276">
    <property type="entry name" value="GPCR_Rhodpsn"/>
</dbReference>
<dbReference type="InterPro" id="IPR017452">
    <property type="entry name" value="GPCR_Rhodpsn_7TM"/>
</dbReference>
<name>A0A1I8G539_9PLAT</name>
<evidence type="ECO:0000259" key="10">
    <source>
        <dbReference type="PROSITE" id="PS50262"/>
    </source>
</evidence>
<protein>
    <submittedName>
        <fullName evidence="12">G_PROTEIN_RECEP_F1_2 domain-containing protein</fullName>
    </submittedName>
</protein>
<evidence type="ECO:0000256" key="6">
    <source>
        <dbReference type="ARBA" id="ARBA00023136"/>
    </source>
</evidence>
<feature type="transmembrane region" description="Helical" evidence="9">
    <location>
        <begin position="102"/>
        <end position="126"/>
    </location>
</feature>
<feature type="transmembrane region" description="Helical" evidence="9">
    <location>
        <begin position="66"/>
        <end position="90"/>
    </location>
</feature>
<evidence type="ECO:0000256" key="9">
    <source>
        <dbReference type="SAM" id="Phobius"/>
    </source>
</evidence>
<evidence type="ECO:0000256" key="8">
    <source>
        <dbReference type="ARBA" id="ARBA00023224"/>
    </source>
</evidence>
<feature type="transmembrane region" description="Helical" evidence="9">
    <location>
        <begin position="28"/>
        <end position="54"/>
    </location>
</feature>
<dbReference type="SUPFAM" id="SSF81321">
    <property type="entry name" value="Family A G protein-coupled receptor-like"/>
    <property type="match status" value="1"/>
</dbReference>
<dbReference type="WBParaSite" id="maker-uti_cns_0000811-snap-gene-0.3-mRNA-1">
    <property type="protein sequence ID" value="maker-uti_cns_0000811-snap-gene-0.3-mRNA-1"/>
    <property type="gene ID" value="maker-uti_cns_0000811-snap-gene-0.3"/>
</dbReference>
<keyword evidence="2" id="KW-1003">Cell membrane</keyword>
<keyword evidence="11" id="KW-1185">Reference proteome</keyword>
<proteinExistence type="predicted"/>
<evidence type="ECO:0000256" key="4">
    <source>
        <dbReference type="ARBA" id="ARBA00022989"/>
    </source>
</evidence>
<evidence type="ECO:0000256" key="3">
    <source>
        <dbReference type="ARBA" id="ARBA00022692"/>
    </source>
</evidence>
<dbReference type="PANTHER" id="PTHR24228">
    <property type="entry name" value="B2 BRADYKININ RECEPTOR/ANGIOTENSIN II RECEPTOR"/>
    <property type="match status" value="1"/>
</dbReference>
<accession>A0A1I8G539</accession>
<evidence type="ECO:0000313" key="11">
    <source>
        <dbReference type="Proteomes" id="UP000095280"/>
    </source>
</evidence>
<evidence type="ECO:0000256" key="7">
    <source>
        <dbReference type="ARBA" id="ARBA00023170"/>
    </source>
</evidence>